<keyword evidence="1" id="KW-0812">Transmembrane</keyword>
<feature type="compositionally biased region" description="Basic residues" evidence="8">
    <location>
        <begin position="466"/>
        <end position="482"/>
    </location>
</feature>
<dbReference type="RefSeq" id="XP_034250269.1">
    <property type="nucleotide sequence ID" value="XM_034394378.1"/>
</dbReference>
<name>A0A6P8ZYV2_THRPL</name>
<feature type="chain" id="PRO_5044654939" description="PAT complex subunit CCDC47" evidence="9">
    <location>
        <begin position="20"/>
        <end position="482"/>
    </location>
</feature>
<feature type="region of interest" description="Disordered" evidence="8">
    <location>
        <begin position="35"/>
        <end position="90"/>
    </location>
</feature>
<dbReference type="Proteomes" id="UP000515158">
    <property type="component" value="Unplaced"/>
</dbReference>
<feature type="signal peptide" evidence="9">
    <location>
        <begin position="1"/>
        <end position="19"/>
    </location>
</feature>
<comment type="similarity">
    <text evidence="5">Belongs to the CCDC47 family.</text>
</comment>
<comment type="subcellular location">
    <subcellularLocation>
        <location evidence="4">Rough endoplasmic reticulum membrane</location>
        <topology evidence="4">Single-pass type I membrane protein</topology>
    </subcellularLocation>
</comment>
<keyword evidence="2" id="KW-1133">Transmembrane helix</keyword>
<evidence type="ECO:0000313" key="11">
    <source>
        <dbReference type="RefSeq" id="XP_034250269.1"/>
    </source>
</evidence>
<evidence type="ECO:0000256" key="1">
    <source>
        <dbReference type="ARBA" id="ARBA00022692"/>
    </source>
</evidence>
<keyword evidence="3" id="KW-0472">Membrane</keyword>
<evidence type="ECO:0000256" key="3">
    <source>
        <dbReference type="ARBA" id="ARBA00023136"/>
    </source>
</evidence>
<dbReference type="KEGG" id="tpal:117650774"/>
<keyword evidence="10" id="KW-1185">Reference proteome</keyword>
<dbReference type="AlphaFoldDB" id="A0A6P8ZYV2"/>
<evidence type="ECO:0000256" key="2">
    <source>
        <dbReference type="ARBA" id="ARBA00022989"/>
    </source>
</evidence>
<evidence type="ECO:0000256" key="7">
    <source>
        <dbReference type="ARBA" id="ARBA00034902"/>
    </source>
</evidence>
<feature type="compositionally biased region" description="Acidic residues" evidence="8">
    <location>
        <begin position="75"/>
        <end position="90"/>
    </location>
</feature>
<dbReference type="InterPro" id="IPR012879">
    <property type="entry name" value="CCDC47"/>
</dbReference>
<proteinExistence type="inferred from homology"/>
<evidence type="ECO:0000256" key="6">
    <source>
        <dbReference type="ARBA" id="ARBA00034875"/>
    </source>
</evidence>
<dbReference type="RefSeq" id="XP_034250277.1">
    <property type="nucleotide sequence ID" value="XM_034394386.1"/>
</dbReference>
<feature type="region of interest" description="Disordered" evidence="8">
    <location>
        <begin position="429"/>
        <end position="482"/>
    </location>
</feature>
<dbReference type="Pfam" id="PF07946">
    <property type="entry name" value="CCDC47"/>
    <property type="match status" value="1"/>
</dbReference>
<evidence type="ECO:0000313" key="10">
    <source>
        <dbReference type="Proteomes" id="UP000515158"/>
    </source>
</evidence>
<accession>A0A6P8ZYV2</accession>
<dbReference type="GO" id="GO:0030867">
    <property type="term" value="C:rough endoplasmic reticulum membrane"/>
    <property type="evidence" value="ECO:0007669"/>
    <property type="project" value="UniProtKB-SubCell"/>
</dbReference>
<evidence type="ECO:0000256" key="5">
    <source>
        <dbReference type="ARBA" id="ARBA00034746"/>
    </source>
</evidence>
<dbReference type="GO" id="GO:0005509">
    <property type="term" value="F:calcium ion binding"/>
    <property type="evidence" value="ECO:0007669"/>
    <property type="project" value="InterPro"/>
</dbReference>
<feature type="compositionally biased region" description="Basic and acidic residues" evidence="8">
    <location>
        <begin position="432"/>
        <end position="465"/>
    </location>
</feature>
<dbReference type="GO" id="GO:0032469">
    <property type="term" value="P:endoplasmic reticulum calcium ion homeostasis"/>
    <property type="evidence" value="ECO:0007669"/>
    <property type="project" value="InterPro"/>
</dbReference>
<sequence>MRIWLVLLLVGLAGTQIWASSFREEAEDNEFAEFEDFEDEDAAGASASHDRAPVPSPSSEQPKPSAPDVKPVHDEVDDEDEGDAITEDEEDNEFEHFQDEEEFEGFDNERVVNNDKVDDKEMPKITITKVPLHLRTNWDSFYMEMLMIAGLTVYFVNFFTGRSKNQRIANAWFSTHRQILEENFTLVGDDGKMEIETPGLIKDSEHMYTLWCSGRLCCEGMLVELKLLKRQDLVAVFAQLVRPSLDQVQIRVDMTREDMDSYVFCVATKKTGLRLSKEMQDLSTFCPERKTGDKFGVPSNMCLMSEMGEASSALLDSKVIAMLNKYQDVVEFIHFSDQYSGPKQTEDSTLVKLPEVKRVLIFCFNIPMLKNKGLEESLDHMLPLMHMVFYLIDKVKRFRLGKEGKQKADKNRARVEEAFLKTTHAARAEAAAARREEKRRQEKERIMQEEDPEKQRRWEEKDMKRQMKKKAPKMKQLKVKAL</sequence>
<protein>
    <recommendedName>
        <fullName evidence="6">PAT complex subunit CCDC47</fullName>
    </recommendedName>
    <alternativeName>
        <fullName evidence="7">Coiled-coil domain-containing protein 47</fullName>
    </alternativeName>
</protein>
<keyword evidence="9" id="KW-0732">Signal</keyword>
<gene>
    <name evidence="11 12" type="primary">LOC117650774</name>
</gene>
<dbReference type="PANTHER" id="PTHR12883:SF0">
    <property type="entry name" value="PAT COMPLEX SUBUNIT CCDC47"/>
    <property type="match status" value="1"/>
</dbReference>
<evidence type="ECO:0000256" key="4">
    <source>
        <dbReference type="ARBA" id="ARBA00034697"/>
    </source>
</evidence>
<evidence type="ECO:0000256" key="8">
    <source>
        <dbReference type="SAM" id="MobiDB-lite"/>
    </source>
</evidence>
<dbReference type="OrthoDB" id="10039147at2759"/>
<dbReference type="GeneID" id="117650774"/>
<evidence type="ECO:0000313" key="12">
    <source>
        <dbReference type="RefSeq" id="XP_034250277.1"/>
    </source>
</evidence>
<dbReference type="PANTHER" id="PTHR12883">
    <property type="entry name" value="ADIPOCYTE-SPECIFIC PROTEIN 4-RELATED"/>
    <property type="match status" value="1"/>
</dbReference>
<organism evidence="11">
    <name type="scientific">Thrips palmi</name>
    <name type="common">Melon thrips</name>
    <dbReference type="NCBI Taxonomy" id="161013"/>
    <lineage>
        <taxon>Eukaryota</taxon>
        <taxon>Metazoa</taxon>
        <taxon>Ecdysozoa</taxon>
        <taxon>Arthropoda</taxon>
        <taxon>Hexapoda</taxon>
        <taxon>Insecta</taxon>
        <taxon>Pterygota</taxon>
        <taxon>Neoptera</taxon>
        <taxon>Paraneoptera</taxon>
        <taxon>Thysanoptera</taxon>
        <taxon>Terebrantia</taxon>
        <taxon>Thripoidea</taxon>
        <taxon>Thripidae</taxon>
        <taxon>Thrips</taxon>
    </lineage>
</organism>
<reference evidence="11 12" key="1">
    <citation type="submission" date="2025-04" db="UniProtKB">
        <authorList>
            <consortium name="RefSeq"/>
        </authorList>
    </citation>
    <scope>IDENTIFICATION</scope>
    <source>
        <tissue evidence="11 12">Total insect</tissue>
    </source>
</reference>
<evidence type="ECO:0000256" key="9">
    <source>
        <dbReference type="SAM" id="SignalP"/>
    </source>
</evidence>